<evidence type="ECO:0000256" key="12">
    <source>
        <dbReference type="ARBA" id="ARBA00023204"/>
    </source>
</evidence>
<dbReference type="PANTHER" id="PTHR42944">
    <property type="entry name" value="ADENINE DNA GLYCOSYLASE"/>
    <property type="match status" value="1"/>
</dbReference>
<dbReference type="EC" id="3.2.2.31" evidence="4 14"/>
<reference evidence="16" key="1">
    <citation type="submission" date="2020-10" db="EMBL/GenBank/DDBJ databases">
        <authorList>
            <person name="Gilroy R."/>
        </authorList>
    </citation>
    <scope>NUCLEOTIDE SEQUENCE</scope>
    <source>
        <strain evidence="16">ChiBcec15-4380</strain>
    </source>
</reference>
<evidence type="ECO:0000313" key="17">
    <source>
        <dbReference type="Proteomes" id="UP000824239"/>
    </source>
</evidence>
<keyword evidence="12" id="KW-0234">DNA repair</keyword>
<evidence type="ECO:0000256" key="3">
    <source>
        <dbReference type="ARBA" id="ARBA00008343"/>
    </source>
</evidence>
<dbReference type="EMBL" id="DVHE01000015">
    <property type="protein sequence ID" value="HIR50091.1"/>
    <property type="molecule type" value="Genomic_DNA"/>
</dbReference>
<dbReference type="SUPFAM" id="SSF55811">
    <property type="entry name" value="Nudix"/>
    <property type="match status" value="1"/>
</dbReference>
<evidence type="ECO:0000256" key="11">
    <source>
        <dbReference type="ARBA" id="ARBA00023014"/>
    </source>
</evidence>
<evidence type="ECO:0000256" key="4">
    <source>
        <dbReference type="ARBA" id="ARBA00012045"/>
    </source>
</evidence>
<evidence type="ECO:0000256" key="14">
    <source>
        <dbReference type="RuleBase" id="RU365096"/>
    </source>
</evidence>
<keyword evidence="10 14" id="KW-0408">Iron</keyword>
<evidence type="ECO:0000256" key="2">
    <source>
        <dbReference type="ARBA" id="ARBA00002933"/>
    </source>
</evidence>
<dbReference type="GO" id="GO:0051539">
    <property type="term" value="F:4 iron, 4 sulfur cluster binding"/>
    <property type="evidence" value="ECO:0007669"/>
    <property type="project" value="UniProtKB-UniRule"/>
</dbReference>
<dbReference type="GO" id="GO:0032357">
    <property type="term" value="F:oxidized purine DNA binding"/>
    <property type="evidence" value="ECO:0007669"/>
    <property type="project" value="TreeGrafter"/>
</dbReference>
<evidence type="ECO:0000256" key="10">
    <source>
        <dbReference type="ARBA" id="ARBA00023004"/>
    </source>
</evidence>
<dbReference type="InterPro" id="IPR011257">
    <property type="entry name" value="DNA_glycosylase"/>
</dbReference>
<dbReference type="InterPro" id="IPR015797">
    <property type="entry name" value="NUDIX_hydrolase-like_dom_sf"/>
</dbReference>
<proteinExistence type="inferred from homology"/>
<dbReference type="Gene3D" id="1.10.340.30">
    <property type="entry name" value="Hypothetical protein, domain 2"/>
    <property type="match status" value="1"/>
</dbReference>
<dbReference type="InterPro" id="IPR003265">
    <property type="entry name" value="HhH-GPD_domain"/>
</dbReference>
<keyword evidence="13 14" id="KW-0326">Glycosidase</keyword>
<feature type="domain" description="HhH-GPD" evidence="15">
    <location>
        <begin position="40"/>
        <end position="191"/>
    </location>
</feature>
<dbReference type="InterPro" id="IPR005760">
    <property type="entry name" value="A/G_AdeGlyc_MutY"/>
</dbReference>
<dbReference type="Gene3D" id="3.90.79.10">
    <property type="entry name" value="Nucleoside Triphosphate Pyrophosphohydrolase"/>
    <property type="match status" value="1"/>
</dbReference>
<dbReference type="GO" id="GO:0035485">
    <property type="term" value="F:adenine/guanine mispair binding"/>
    <property type="evidence" value="ECO:0007669"/>
    <property type="project" value="TreeGrafter"/>
</dbReference>
<comment type="caution">
    <text evidence="16">The sequence shown here is derived from an EMBL/GenBank/DDBJ whole genome shotgun (WGS) entry which is preliminary data.</text>
</comment>
<dbReference type="Pfam" id="PF00730">
    <property type="entry name" value="HhH-GPD"/>
    <property type="match status" value="1"/>
</dbReference>
<keyword evidence="9" id="KW-0378">Hydrolase</keyword>
<evidence type="ECO:0000256" key="7">
    <source>
        <dbReference type="ARBA" id="ARBA00022723"/>
    </source>
</evidence>
<dbReference type="InterPro" id="IPR023170">
    <property type="entry name" value="HhH_base_excis_C"/>
</dbReference>
<reference evidence="16" key="2">
    <citation type="journal article" date="2021" name="PeerJ">
        <title>Extensive microbial diversity within the chicken gut microbiome revealed by metagenomics and culture.</title>
        <authorList>
            <person name="Gilroy R."/>
            <person name="Ravi A."/>
            <person name="Getino M."/>
            <person name="Pursley I."/>
            <person name="Horton D.L."/>
            <person name="Alikhan N.F."/>
            <person name="Baker D."/>
            <person name="Gharbi K."/>
            <person name="Hall N."/>
            <person name="Watson M."/>
            <person name="Adriaenssens E.M."/>
            <person name="Foster-Nyarko E."/>
            <person name="Jarju S."/>
            <person name="Secka A."/>
            <person name="Antonio M."/>
            <person name="Oren A."/>
            <person name="Chaudhuri R.R."/>
            <person name="La Ragione R."/>
            <person name="Hildebrand F."/>
            <person name="Pallen M.J."/>
        </authorList>
    </citation>
    <scope>NUCLEOTIDE SEQUENCE</scope>
    <source>
        <strain evidence="16">ChiBcec15-4380</strain>
    </source>
</reference>
<dbReference type="GO" id="GO:0034039">
    <property type="term" value="F:8-oxo-7,8-dihydroguanine DNA N-glycosylase activity"/>
    <property type="evidence" value="ECO:0007669"/>
    <property type="project" value="TreeGrafter"/>
</dbReference>
<dbReference type="NCBIfam" id="TIGR01084">
    <property type="entry name" value="mutY"/>
    <property type="match status" value="1"/>
</dbReference>
<keyword evidence="11" id="KW-0411">Iron-sulfur</keyword>
<evidence type="ECO:0000256" key="6">
    <source>
        <dbReference type="ARBA" id="ARBA00022485"/>
    </source>
</evidence>
<evidence type="ECO:0000313" key="16">
    <source>
        <dbReference type="EMBL" id="HIR50091.1"/>
    </source>
</evidence>
<dbReference type="GO" id="GO:0046872">
    <property type="term" value="F:metal ion binding"/>
    <property type="evidence" value="ECO:0007669"/>
    <property type="project" value="UniProtKB-UniRule"/>
</dbReference>
<evidence type="ECO:0000256" key="13">
    <source>
        <dbReference type="ARBA" id="ARBA00023295"/>
    </source>
</evidence>
<dbReference type="Proteomes" id="UP000824239">
    <property type="component" value="Unassembled WGS sequence"/>
</dbReference>
<name>A0A9D1IUW0_9FIRM</name>
<comment type="catalytic activity">
    <reaction evidence="1 14">
        <text>Hydrolyzes free adenine bases from 7,8-dihydro-8-oxoguanine:adenine mismatched double-stranded DNA, leaving an apurinic site.</text>
        <dbReference type="EC" id="3.2.2.31"/>
    </reaction>
</comment>
<comment type="cofactor">
    <cofactor evidence="14">
        <name>[4Fe-4S] cluster</name>
        <dbReference type="ChEBI" id="CHEBI:49883"/>
    </cofactor>
    <text evidence="14">Binds 1 [4Fe-4S] cluster.</text>
</comment>
<keyword evidence="6" id="KW-0004">4Fe-4S</keyword>
<dbReference type="GO" id="GO:0006284">
    <property type="term" value="P:base-excision repair"/>
    <property type="evidence" value="ECO:0007669"/>
    <property type="project" value="UniProtKB-UniRule"/>
</dbReference>
<dbReference type="CDD" id="cd00056">
    <property type="entry name" value="ENDO3c"/>
    <property type="match status" value="1"/>
</dbReference>
<gene>
    <name evidence="16" type="primary">mutY</name>
    <name evidence="16" type="ORF">IAA53_02190</name>
</gene>
<comment type="similarity">
    <text evidence="3 14">Belongs to the Nth/MutY family.</text>
</comment>
<evidence type="ECO:0000256" key="9">
    <source>
        <dbReference type="ARBA" id="ARBA00022801"/>
    </source>
</evidence>
<keyword evidence="8 14" id="KW-0227">DNA damage</keyword>
<dbReference type="Gene3D" id="1.10.1670.10">
    <property type="entry name" value="Helix-hairpin-Helix base-excision DNA repair enzymes (C-terminal)"/>
    <property type="match status" value="1"/>
</dbReference>
<dbReference type="InterPro" id="IPR044298">
    <property type="entry name" value="MIG/MutY"/>
</dbReference>
<accession>A0A9D1IUW0</accession>
<protein>
    <recommendedName>
        <fullName evidence="5 14">Adenine DNA glycosylase</fullName>
        <ecNumber evidence="4 14">3.2.2.31</ecNumber>
    </recommendedName>
</protein>
<keyword evidence="7" id="KW-0479">Metal-binding</keyword>
<dbReference type="GO" id="GO:0000701">
    <property type="term" value="F:purine-specific mismatch base pair DNA N-glycosylase activity"/>
    <property type="evidence" value="ECO:0007669"/>
    <property type="project" value="UniProtKB-EC"/>
</dbReference>
<dbReference type="GO" id="GO:0006298">
    <property type="term" value="P:mismatch repair"/>
    <property type="evidence" value="ECO:0007669"/>
    <property type="project" value="TreeGrafter"/>
</dbReference>
<dbReference type="AlphaFoldDB" id="A0A9D1IUW0"/>
<evidence type="ECO:0000256" key="8">
    <source>
        <dbReference type="ARBA" id="ARBA00022763"/>
    </source>
</evidence>
<dbReference type="CDD" id="cd03431">
    <property type="entry name" value="NUDIX_DNA_Glycosylase_C-MutY"/>
    <property type="match status" value="1"/>
</dbReference>
<dbReference type="Pfam" id="PF14815">
    <property type="entry name" value="NUDIX_4"/>
    <property type="match status" value="1"/>
</dbReference>
<evidence type="ECO:0000256" key="1">
    <source>
        <dbReference type="ARBA" id="ARBA00000843"/>
    </source>
</evidence>
<dbReference type="SUPFAM" id="SSF48150">
    <property type="entry name" value="DNA-glycosylase"/>
    <property type="match status" value="1"/>
</dbReference>
<organism evidence="16 17">
    <name type="scientific">Candidatus Avoscillospira avicola</name>
    <dbReference type="NCBI Taxonomy" id="2840706"/>
    <lineage>
        <taxon>Bacteria</taxon>
        <taxon>Bacillati</taxon>
        <taxon>Bacillota</taxon>
        <taxon>Clostridia</taxon>
        <taxon>Eubacteriales</taxon>
        <taxon>Oscillospiraceae</taxon>
        <taxon>Oscillospiraceae incertae sedis</taxon>
        <taxon>Candidatus Avoscillospira</taxon>
    </lineage>
</organism>
<comment type="function">
    <text evidence="2">Adenine glycosylase active on G-A mispairs. MutY also corrects error-prone DNA synthesis past GO lesions which are due to the oxidatively damaged form of guanine: 7,8-dihydro-8-oxoguanine (8-oxo-dGTP).</text>
</comment>
<evidence type="ECO:0000259" key="15">
    <source>
        <dbReference type="SMART" id="SM00478"/>
    </source>
</evidence>
<sequence>MTVDLSALPELLLPWYEENRRDLPWRRDRVPYHVWLSEIMLQQTRVEAVKGYYARFLQALPTVEALAAADPELCHKLWEGLGYYSRVRNLQKAAQVIVRDYGGAFPEDYAAVRALPGIGDYTAGAICSISFGQPTPAVDGNVLRVAARIRWDETPVDLPAVKKALTADLARVYPAGRCGDFTQALMELGATVCLPGGAPRCEVCPLASLCLAHRMGRETAVPVRLDKKPRRQETMTVLILQSPQGLALRKRPEKGLLAGLWEFPHVPGLLEPAEALAAAEALGAQVTELKQMAERKHIFTHVEWEMRGYYLQCSGGVDLFWVPPARLTEAYALPTAFRQFLDAESD</sequence>
<dbReference type="SMART" id="SM00478">
    <property type="entry name" value="ENDO3c"/>
    <property type="match status" value="1"/>
</dbReference>
<dbReference type="PANTHER" id="PTHR42944:SF1">
    <property type="entry name" value="ADENINE DNA GLYCOSYLASE"/>
    <property type="match status" value="1"/>
</dbReference>
<dbReference type="InterPro" id="IPR029119">
    <property type="entry name" value="MutY_C"/>
</dbReference>
<dbReference type="FunFam" id="1.10.340.30:FF:000002">
    <property type="entry name" value="Adenine DNA glycosylase"/>
    <property type="match status" value="1"/>
</dbReference>
<evidence type="ECO:0000256" key="5">
    <source>
        <dbReference type="ARBA" id="ARBA00022023"/>
    </source>
</evidence>